<organism evidence="5 6">
    <name type="scientific">Phytomonospora endophytica</name>
    <dbReference type="NCBI Taxonomy" id="714109"/>
    <lineage>
        <taxon>Bacteria</taxon>
        <taxon>Bacillati</taxon>
        <taxon>Actinomycetota</taxon>
        <taxon>Actinomycetes</taxon>
        <taxon>Micromonosporales</taxon>
        <taxon>Micromonosporaceae</taxon>
        <taxon>Phytomonospora</taxon>
    </lineage>
</organism>
<comment type="caution">
    <text evidence="5">The sequence shown here is derived from an EMBL/GenBank/DDBJ whole genome shotgun (WGS) entry which is preliminary data.</text>
</comment>
<dbReference type="Pfam" id="PF01230">
    <property type="entry name" value="HIT"/>
    <property type="match status" value="1"/>
</dbReference>
<proteinExistence type="predicted"/>
<protein>
    <submittedName>
        <fullName evidence="5">Histidine triad (HIT) family protein</fullName>
    </submittedName>
</protein>
<sequence length="114" mass="11901">MADCLFCRIVAGEIPSATVLETPRVLVFRDISPKAPTHLLAIPKDHHVTIAELAGADPALAGELLAAAGRAAEAEGLDGGYRLIANTGDDSGWEVRHVHVHVLGGEPLGPLLAR</sequence>
<dbReference type="PRINTS" id="PR00332">
    <property type="entry name" value="HISTRIAD"/>
</dbReference>
<dbReference type="GO" id="GO:0003824">
    <property type="term" value="F:catalytic activity"/>
    <property type="evidence" value="ECO:0007669"/>
    <property type="project" value="InterPro"/>
</dbReference>
<dbReference type="InterPro" id="IPR036265">
    <property type="entry name" value="HIT-like_sf"/>
</dbReference>
<dbReference type="InterPro" id="IPR001310">
    <property type="entry name" value="Histidine_triad_HIT"/>
</dbReference>
<dbReference type="AlphaFoldDB" id="A0A841FGF1"/>
<dbReference type="EMBL" id="JACHGT010000004">
    <property type="protein sequence ID" value="MBB6034073.1"/>
    <property type="molecule type" value="Genomic_DNA"/>
</dbReference>
<dbReference type="Proteomes" id="UP000548476">
    <property type="component" value="Unassembled WGS sequence"/>
</dbReference>
<keyword evidence="6" id="KW-1185">Reference proteome</keyword>
<dbReference type="InterPro" id="IPR011146">
    <property type="entry name" value="HIT-like"/>
</dbReference>
<evidence type="ECO:0000259" key="4">
    <source>
        <dbReference type="PROSITE" id="PS51084"/>
    </source>
</evidence>
<reference evidence="5 6" key="1">
    <citation type="submission" date="2020-08" db="EMBL/GenBank/DDBJ databases">
        <title>Genomic Encyclopedia of Type Strains, Phase IV (KMG-IV): sequencing the most valuable type-strain genomes for metagenomic binning, comparative biology and taxonomic classification.</title>
        <authorList>
            <person name="Goeker M."/>
        </authorList>
    </citation>
    <scope>NUCLEOTIDE SEQUENCE [LARGE SCALE GENOMIC DNA]</scope>
    <source>
        <strain evidence="5 6">YIM 65646</strain>
    </source>
</reference>
<dbReference type="SUPFAM" id="SSF54197">
    <property type="entry name" value="HIT-like"/>
    <property type="match status" value="1"/>
</dbReference>
<gene>
    <name evidence="5" type="ORF">HNR73_001923</name>
</gene>
<evidence type="ECO:0000256" key="3">
    <source>
        <dbReference type="PROSITE-ProRule" id="PRU00464"/>
    </source>
</evidence>
<evidence type="ECO:0000256" key="1">
    <source>
        <dbReference type="PIRSR" id="PIRSR601310-1"/>
    </source>
</evidence>
<feature type="short sequence motif" description="Histidine triad motif" evidence="2 3">
    <location>
        <begin position="97"/>
        <end position="101"/>
    </location>
</feature>
<evidence type="ECO:0000313" key="6">
    <source>
        <dbReference type="Proteomes" id="UP000548476"/>
    </source>
</evidence>
<evidence type="ECO:0000256" key="2">
    <source>
        <dbReference type="PIRSR" id="PIRSR601310-3"/>
    </source>
</evidence>
<accession>A0A841FGF1</accession>
<dbReference type="RefSeq" id="WP_184786969.1">
    <property type="nucleotide sequence ID" value="NZ_BONT01000044.1"/>
</dbReference>
<name>A0A841FGF1_9ACTN</name>
<dbReference type="Gene3D" id="3.30.428.10">
    <property type="entry name" value="HIT-like"/>
    <property type="match status" value="1"/>
</dbReference>
<dbReference type="PROSITE" id="PS51084">
    <property type="entry name" value="HIT_2"/>
    <property type="match status" value="1"/>
</dbReference>
<evidence type="ECO:0000313" key="5">
    <source>
        <dbReference type="EMBL" id="MBB6034073.1"/>
    </source>
</evidence>
<feature type="domain" description="HIT" evidence="4">
    <location>
        <begin position="5"/>
        <end position="113"/>
    </location>
</feature>
<dbReference type="PANTHER" id="PTHR23089">
    <property type="entry name" value="HISTIDINE TRIAD HIT PROTEIN"/>
    <property type="match status" value="1"/>
</dbReference>
<feature type="active site" description="Tele-AMP-histidine intermediate" evidence="1">
    <location>
        <position position="99"/>
    </location>
</feature>